<evidence type="ECO:0000256" key="1">
    <source>
        <dbReference type="SAM" id="Phobius"/>
    </source>
</evidence>
<comment type="caution">
    <text evidence="3">The sequence shown here is derived from an EMBL/GenBank/DDBJ whole genome shotgun (WGS) entry which is preliminary data.</text>
</comment>
<dbReference type="EMBL" id="CASHTH010003435">
    <property type="protein sequence ID" value="CAI8044952.1"/>
    <property type="molecule type" value="Genomic_DNA"/>
</dbReference>
<protein>
    <submittedName>
        <fullName evidence="3">Uncharacterized protein</fullName>
    </submittedName>
</protein>
<keyword evidence="1" id="KW-0812">Transmembrane</keyword>
<reference evidence="3" key="1">
    <citation type="submission" date="2023-03" db="EMBL/GenBank/DDBJ databases">
        <authorList>
            <person name="Steffen K."/>
            <person name="Cardenas P."/>
        </authorList>
    </citation>
    <scope>NUCLEOTIDE SEQUENCE</scope>
</reference>
<feature type="signal peptide" evidence="2">
    <location>
        <begin position="1"/>
        <end position="16"/>
    </location>
</feature>
<evidence type="ECO:0000313" key="4">
    <source>
        <dbReference type="Proteomes" id="UP001174909"/>
    </source>
</evidence>
<dbReference type="Proteomes" id="UP001174909">
    <property type="component" value="Unassembled WGS sequence"/>
</dbReference>
<feature type="chain" id="PRO_5041304635" evidence="2">
    <location>
        <begin position="17"/>
        <end position="242"/>
    </location>
</feature>
<keyword evidence="1" id="KW-1133">Transmembrane helix</keyword>
<name>A0AA35XBQ3_GEOBA</name>
<keyword evidence="1" id="KW-0472">Membrane</keyword>
<evidence type="ECO:0000313" key="3">
    <source>
        <dbReference type="EMBL" id="CAI8044952.1"/>
    </source>
</evidence>
<keyword evidence="2" id="KW-0732">Signal</keyword>
<sequence length="242" mass="26613">MWIFVGTLLMATETVANEVTFDNLSSIAYKTIQLPAFYRCKNDTRMCMWPPWGTHPYSTNNHLQDGNGYNWALLITDGKYPALPFGYNTEYGSIIYCSSYGERTGIKCSTNDTKTIHNLTQVQVEESGDRVVIDNITSALRNESQIIVKQLIPTANTTSANNERNGAIPLPYNCTSLESVVIPAANNENNGAIFAAIAAGAIIITLAIIATLVFVLKMKSQSHFSTTHLETRSSLESLDDST</sequence>
<feature type="non-terminal residue" evidence="3">
    <location>
        <position position="242"/>
    </location>
</feature>
<evidence type="ECO:0000256" key="2">
    <source>
        <dbReference type="SAM" id="SignalP"/>
    </source>
</evidence>
<organism evidence="3 4">
    <name type="scientific">Geodia barretti</name>
    <name type="common">Barrett's horny sponge</name>
    <dbReference type="NCBI Taxonomy" id="519541"/>
    <lineage>
        <taxon>Eukaryota</taxon>
        <taxon>Metazoa</taxon>
        <taxon>Porifera</taxon>
        <taxon>Demospongiae</taxon>
        <taxon>Heteroscleromorpha</taxon>
        <taxon>Tetractinellida</taxon>
        <taxon>Astrophorina</taxon>
        <taxon>Geodiidae</taxon>
        <taxon>Geodia</taxon>
    </lineage>
</organism>
<keyword evidence="4" id="KW-1185">Reference proteome</keyword>
<proteinExistence type="predicted"/>
<accession>A0AA35XBQ3</accession>
<dbReference type="AlphaFoldDB" id="A0AA35XBQ3"/>
<gene>
    <name evidence="3" type="ORF">GBAR_LOCUS24884</name>
</gene>
<feature type="transmembrane region" description="Helical" evidence="1">
    <location>
        <begin position="192"/>
        <end position="216"/>
    </location>
</feature>